<organism evidence="2 3">
    <name type="scientific">Thermobacillus xylanilyticus</name>
    <dbReference type="NCBI Taxonomy" id="76633"/>
    <lineage>
        <taxon>Bacteria</taxon>
        <taxon>Bacillati</taxon>
        <taxon>Bacillota</taxon>
        <taxon>Bacilli</taxon>
        <taxon>Bacillales</taxon>
        <taxon>Paenibacillaceae</taxon>
        <taxon>Thermobacillus</taxon>
    </lineage>
</organism>
<evidence type="ECO:0000256" key="1">
    <source>
        <dbReference type="SAM" id="MobiDB-lite"/>
    </source>
</evidence>
<feature type="region of interest" description="Disordered" evidence="1">
    <location>
        <begin position="1"/>
        <end position="31"/>
    </location>
</feature>
<reference evidence="2 3" key="1">
    <citation type="submission" date="2021-04" db="EMBL/GenBank/DDBJ databases">
        <authorList>
            <person name="Rakotoarivonina H."/>
        </authorList>
    </citation>
    <scope>NUCLEOTIDE SEQUENCE [LARGE SCALE GENOMIC DNA]</scope>
    <source>
        <strain evidence="2 3">XE</strain>
    </source>
</reference>
<gene>
    <name evidence="2" type="primary">txxe 2965</name>
    <name evidence="2" type="ORF">TXXE_14670</name>
</gene>
<protein>
    <submittedName>
        <fullName evidence="2">Uncharacterized protein</fullName>
    </submittedName>
</protein>
<keyword evidence="3" id="KW-1185">Reference proteome</keyword>
<evidence type="ECO:0000313" key="2">
    <source>
        <dbReference type="EMBL" id="CAG5090794.1"/>
    </source>
</evidence>
<dbReference type="EMBL" id="CAJRAY010000077">
    <property type="protein sequence ID" value="CAG5090794.1"/>
    <property type="molecule type" value="Genomic_DNA"/>
</dbReference>
<evidence type="ECO:0000313" key="3">
    <source>
        <dbReference type="Proteomes" id="UP000681526"/>
    </source>
</evidence>
<sequence>MRISSRSRASRSTPYPAGFSSRVENPEPSCE</sequence>
<feature type="compositionally biased region" description="Low complexity" evidence="1">
    <location>
        <begin position="1"/>
        <end position="12"/>
    </location>
</feature>
<proteinExistence type="predicted"/>
<dbReference type="Proteomes" id="UP000681526">
    <property type="component" value="Unassembled WGS sequence"/>
</dbReference>
<accession>A0ABM8V6N7</accession>
<name>A0ABM8V6N7_THEXY</name>
<comment type="caution">
    <text evidence="2">The sequence shown here is derived from an EMBL/GenBank/DDBJ whole genome shotgun (WGS) entry which is preliminary data.</text>
</comment>